<organism evidence="1 2">
    <name type="scientific">Agrobacterium larrymoorei</name>
    <dbReference type="NCBI Taxonomy" id="160699"/>
    <lineage>
        <taxon>Bacteria</taxon>
        <taxon>Pseudomonadati</taxon>
        <taxon>Pseudomonadota</taxon>
        <taxon>Alphaproteobacteria</taxon>
        <taxon>Hyphomicrobiales</taxon>
        <taxon>Rhizobiaceae</taxon>
        <taxon>Rhizobium/Agrobacterium group</taxon>
        <taxon>Agrobacterium</taxon>
    </lineage>
</organism>
<dbReference type="Proteomes" id="UP000298664">
    <property type="component" value="Chromosome Circular"/>
</dbReference>
<name>A0AAF0HDX1_9HYPH</name>
<gene>
    <name evidence="1" type="ORF">CFBP5477_013510</name>
</gene>
<dbReference type="AlphaFoldDB" id="A0AAF0HDX1"/>
<dbReference type="RefSeq" id="WP_137392878.1">
    <property type="nucleotide sequence ID" value="NZ_CP124733.1"/>
</dbReference>
<evidence type="ECO:0000313" key="1">
    <source>
        <dbReference type="EMBL" id="WHA42576.1"/>
    </source>
</evidence>
<evidence type="ECO:0000313" key="2">
    <source>
        <dbReference type="Proteomes" id="UP000298664"/>
    </source>
</evidence>
<proteinExistence type="predicted"/>
<sequence length="78" mass="9004">MPKEKNWLRLRQQNLSHNIISKGNSLDCLFLIGLLPTKKQQGADCSDLAEFVESFRAMNHATRYLKQVGQRLFLTLND</sequence>
<accession>A0AAF0HDX1</accession>
<reference evidence="1" key="1">
    <citation type="submission" date="2023-05" db="EMBL/GenBank/DDBJ databases">
        <title>Complete genome sequence of Agrobacterium larrymoorei CFBP5477.</title>
        <authorList>
            <person name="Yen H.-C."/>
            <person name="Chou L."/>
            <person name="Lin Y.-C."/>
            <person name="Lai E.-M."/>
            <person name="Kuo C.-H."/>
        </authorList>
    </citation>
    <scope>NUCLEOTIDE SEQUENCE</scope>
    <source>
        <strain evidence="1">CFBP5477</strain>
    </source>
</reference>
<protein>
    <submittedName>
        <fullName evidence="1">Uncharacterized protein</fullName>
    </submittedName>
</protein>
<dbReference type="EMBL" id="CP124733">
    <property type="protein sequence ID" value="WHA42576.1"/>
    <property type="molecule type" value="Genomic_DNA"/>
</dbReference>